<feature type="compositionally biased region" description="Polar residues" evidence="8">
    <location>
        <begin position="308"/>
        <end position="318"/>
    </location>
</feature>
<feature type="transmembrane region" description="Helical" evidence="7">
    <location>
        <begin position="245"/>
        <end position="262"/>
    </location>
</feature>
<dbReference type="Pfam" id="PF01790">
    <property type="entry name" value="LGT"/>
    <property type="match status" value="1"/>
</dbReference>
<protein>
    <recommendedName>
        <fullName evidence="7">Phosphatidylglycerol--prolipoprotein diacylglyceryl transferase</fullName>
        <ecNumber evidence="7">2.5.1.145</ecNumber>
    </recommendedName>
</protein>
<keyword evidence="2 7" id="KW-1003">Cell membrane</keyword>
<evidence type="ECO:0000256" key="4">
    <source>
        <dbReference type="ARBA" id="ARBA00022692"/>
    </source>
</evidence>
<name>A0A3N0GVL5_9ACTN</name>
<keyword evidence="10" id="KW-1185">Reference proteome</keyword>
<comment type="subcellular location">
    <subcellularLocation>
        <location evidence="7">Cell membrane</location>
        <topology evidence="7">Multi-pass membrane protein</topology>
    </subcellularLocation>
</comment>
<evidence type="ECO:0000313" key="10">
    <source>
        <dbReference type="Proteomes" id="UP000279994"/>
    </source>
</evidence>
<keyword evidence="9" id="KW-0328">Glycosyltransferase</keyword>
<sequence length="318" mass="34552">MLPLSLPSPSQGVWHLGAVPIRAYALCIITGVVAAVWLGERRWAARGGRQGEIGDVALWAVPFGLVGARAYHVATDHDLYFGAGKNAWAALEVWHGGLGIWGGIAGGAFGAWLACRRMGIRLPALADALAPTLLLAQSIGRWGNYFNQELFGRPTSKPWGLEIDLAHRPTGYEKYPTFHPTFLYESLWDLGGMAVVLWLDRRLRLGFGRCFALYVMVYCAGRGWIESLRIDTIELNDVAGLRWGVWMSIILFLLALTYFVLAGRRHPRPDSREPSVYADGRGPADGPSAEPVPESAHESDQGADDGASTGSPAQPSTS</sequence>
<comment type="similarity">
    <text evidence="1 7">Belongs to the Lgt family.</text>
</comment>
<evidence type="ECO:0000256" key="8">
    <source>
        <dbReference type="SAM" id="MobiDB-lite"/>
    </source>
</evidence>
<dbReference type="InterPro" id="IPR001640">
    <property type="entry name" value="Lgt"/>
</dbReference>
<dbReference type="EC" id="2.5.1.145" evidence="7"/>
<dbReference type="GO" id="GO:0005886">
    <property type="term" value="C:plasma membrane"/>
    <property type="evidence" value="ECO:0007669"/>
    <property type="project" value="UniProtKB-SubCell"/>
</dbReference>
<dbReference type="PANTHER" id="PTHR30589:SF0">
    <property type="entry name" value="PHOSPHATIDYLGLYCEROL--PROLIPOPROTEIN DIACYLGLYCERYL TRANSFERASE"/>
    <property type="match status" value="1"/>
</dbReference>
<comment type="function">
    <text evidence="7">Catalyzes the transfer of the diacylglyceryl group from phosphatidylglycerol to the sulfhydryl group of the N-terminal cysteine of a prolipoprotein, the first step in the formation of mature lipoproteins.</text>
</comment>
<evidence type="ECO:0000256" key="1">
    <source>
        <dbReference type="ARBA" id="ARBA00007150"/>
    </source>
</evidence>
<accession>A0A3N0GVL5</accession>
<feature type="region of interest" description="Disordered" evidence="8">
    <location>
        <begin position="267"/>
        <end position="318"/>
    </location>
</feature>
<evidence type="ECO:0000256" key="7">
    <source>
        <dbReference type="HAMAP-Rule" id="MF_01147"/>
    </source>
</evidence>
<comment type="pathway">
    <text evidence="7">Protein modification; lipoprotein biosynthesis (diacylglyceryl transfer).</text>
</comment>
<dbReference type="OrthoDB" id="871140at2"/>
<feature type="transmembrane region" description="Helical" evidence="7">
    <location>
        <begin position="206"/>
        <end position="225"/>
    </location>
</feature>
<proteinExistence type="inferred from homology"/>
<organism evidence="9 10">
    <name type="scientific">Nocardioides pocheonensis</name>
    <dbReference type="NCBI Taxonomy" id="661485"/>
    <lineage>
        <taxon>Bacteria</taxon>
        <taxon>Bacillati</taxon>
        <taxon>Actinomycetota</taxon>
        <taxon>Actinomycetes</taxon>
        <taxon>Propionibacteriales</taxon>
        <taxon>Nocardioidaceae</taxon>
        <taxon>Nocardioides</taxon>
    </lineage>
</organism>
<keyword evidence="4 7" id="KW-0812">Transmembrane</keyword>
<feature type="transmembrane region" description="Helical" evidence="7">
    <location>
        <begin position="94"/>
        <end position="115"/>
    </location>
</feature>
<dbReference type="NCBIfam" id="TIGR00544">
    <property type="entry name" value="lgt"/>
    <property type="match status" value="1"/>
</dbReference>
<keyword evidence="6 7" id="KW-0472">Membrane</keyword>
<comment type="caution">
    <text evidence="9">The sequence shown here is derived from an EMBL/GenBank/DDBJ whole genome shotgun (WGS) entry which is preliminary data.</text>
</comment>
<keyword evidence="9" id="KW-0449">Lipoprotein</keyword>
<feature type="transmembrane region" description="Helical" evidence="7">
    <location>
        <begin position="56"/>
        <end position="74"/>
    </location>
</feature>
<evidence type="ECO:0000256" key="3">
    <source>
        <dbReference type="ARBA" id="ARBA00022679"/>
    </source>
</evidence>
<dbReference type="GO" id="GO:0008961">
    <property type="term" value="F:phosphatidylglycerol-prolipoprotein diacylglyceryl transferase activity"/>
    <property type="evidence" value="ECO:0007669"/>
    <property type="project" value="UniProtKB-UniRule"/>
</dbReference>
<comment type="catalytic activity">
    <reaction evidence="7">
        <text>L-cysteinyl-[prolipoprotein] + a 1,2-diacyl-sn-glycero-3-phospho-(1'-sn-glycerol) = an S-1,2-diacyl-sn-glyceryl-L-cysteinyl-[prolipoprotein] + sn-glycerol 1-phosphate + H(+)</text>
        <dbReference type="Rhea" id="RHEA:56712"/>
        <dbReference type="Rhea" id="RHEA-COMP:14679"/>
        <dbReference type="Rhea" id="RHEA-COMP:14680"/>
        <dbReference type="ChEBI" id="CHEBI:15378"/>
        <dbReference type="ChEBI" id="CHEBI:29950"/>
        <dbReference type="ChEBI" id="CHEBI:57685"/>
        <dbReference type="ChEBI" id="CHEBI:64716"/>
        <dbReference type="ChEBI" id="CHEBI:140658"/>
        <dbReference type="EC" id="2.5.1.145"/>
    </reaction>
</comment>
<dbReference type="PANTHER" id="PTHR30589">
    <property type="entry name" value="PROLIPOPROTEIN DIACYLGLYCERYL TRANSFERASE"/>
    <property type="match status" value="1"/>
</dbReference>
<evidence type="ECO:0000256" key="5">
    <source>
        <dbReference type="ARBA" id="ARBA00022989"/>
    </source>
</evidence>
<evidence type="ECO:0000256" key="2">
    <source>
        <dbReference type="ARBA" id="ARBA00022475"/>
    </source>
</evidence>
<dbReference type="AlphaFoldDB" id="A0A3N0GVL5"/>
<keyword evidence="3 7" id="KW-0808">Transferase</keyword>
<dbReference type="UniPathway" id="UPA00664"/>
<evidence type="ECO:0000313" key="9">
    <source>
        <dbReference type="EMBL" id="RNM16198.1"/>
    </source>
</evidence>
<dbReference type="GO" id="GO:0042158">
    <property type="term" value="P:lipoprotein biosynthetic process"/>
    <property type="evidence" value="ECO:0007669"/>
    <property type="project" value="UniProtKB-UniRule"/>
</dbReference>
<evidence type="ECO:0000256" key="6">
    <source>
        <dbReference type="ARBA" id="ARBA00023136"/>
    </source>
</evidence>
<keyword evidence="5 7" id="KW-1133">Transmembrane helix</keyword>
<dbReference type="PROSITE" id="PS01311">
    <property type="entry name" value="LGT"/>
    <property type="match status" value="1"/>
</dbReference>
<gene>
    <name evidence="7" type="primary">lgt</name>
    <name evidence="9" type="ORF">EFL26_07600</name>
</gene>
<feature type="binding site" evidence="7">
    <location>
        <position position="141"/>
    </location>
    <ligand>
        <name>a 1,2-diacyl-sn-glycero-3-phospho-(1'-sn-glycerol)</name>
        <dbReference type="ChEBI" id="CHEBI:64716"/>
    </ligand>
</feature>
<dbReference type="Proteomes" id="UP000279994">
    <property type="component" value="Unassembled WGS sequence"/>
</dbReference>
<feature type="transmembrane region" description="Helical" evidence="7">
    <location>
        <begin position="12"/>
        <end position="36"/>
    </location>
</feature>
<reference evidence="9 10" key="1">
    <citation type="submission" date="2018-11" db="EMBL/GenBank/DDBJ databases">
        <authorList>
            <person name="Li F."/>
        </authorList>
    </citation>
    <scope>NUCLEOTIDE SEQUENCE [LARGE SCALE GENOMIC DNA]</scope>
    <source>
        <strain evidence="9 10">Gsoil 818</strain>
    </source>
</reference>
<dbReference type="HAMAP" id="MF_01147">
    <property type="entry name" value="Lgt"/>
    <property type="match status" value="1"/>
</dbReference>
<dbReference type="EMBL" id="RJSF01000019">
    <property type="protein sequence ID" value="RNM16198.1"/>
    <property type="molecule type" value="Genomic_DNA"/>
</dbReference>